<dbReference type="RefSeq" id="WP_344659820.1">
    <property type="nucleotide sequence ID" value="NZ_BAAAQM010000033.1"/>
</dbReference>
<proteinExistence type="predicted"/>
<gene>
    <name evidence="2" type="ORF">GCM10009838_52960</name>
</gene>
<comment type="caution">
    <text evidence="2">The sequence shown here is derived from an EMBL/GenBank/DDBJ whole genome shotgun (WGS) entry which is preliminary data.</text>
</comment>
<evidence type="ECO:0000313" key="2">
    <source>
        <dbReference type="EMBL" id="GAA1984469.1"/>
    </source>
</evidence>
<evidence type="ECO:0000256" key="1">
    <source>
        <dbReference type="SAM" id="MobiDB-lite"/>
    </source>
</evidence>
<organism evidence="2 3">
    <name type="scientific">Catenulispora subtropica</name>
    <dbReference type="NCBI Taxonomy" id="450798"/>
    <lineage>
        <taxon>Bacteria</taxon>
        <taxon>Bacillati</taxon>
        <taxon>Actinomycetota</taxon>
        <taxon>Actinomycetes</taxon>
        <taxon>Catenulisporales</taxon>
        <taxon>Catenulisporaceae</taxon>
        <taxon>Catenulispora</taxon>
    </lineage>
</organism>
<keyword evidence="3" id="KW-1185">Reference proteome</keyword>
<accession>A0ABN2SD41</accession>
<evidence type="ECO:0000313" key="3">
    <source>
        <dbReference type="Proteomes" id="UP001499854"/>
    </source>
</evidence>
<protein>
    <submittedName>
        <fullName evidence="2">Uncharacterized protein</fullName>
    </submittedName>
</protein>
<dbReference type="Proteomes" id="UP001499854">
    <property type="component" value="Unassembled WGS sequence"/>
</dbReference>
<reference evidence="2 3" key="1">
    <citation type="journal article" date="2019" name="Int. J. Syst. Evol. Microbiol.">
        <title>The Global Catalogue of Microorganisms (GCM) 10K type strain sequencing project: providing services to taxonomists for standard genome sequencing and annotation.</title>
        <authorList>
            <consortium name="The Broad Institute Genomics Platform"/>
            <consortium name="The Broad Institute Genome Sequencing Center for Infectious Disease"/>
            <person name="Wu L."/>
            <person name="Ma J."/>
        </authorList>
    </citation>
    <scope>NUCLEOTIDE SEQUENCE [LARGE SCALE GENOMIC DNA]</scope>
    <source>
        <strain evidence="2 3">JCM 16013</strain>
    </source>
</reference>
<sequence>MRPRDDGDELGAHHESVNGIGVAPDDAPLTATGLSSGHDAGIEKALAVLR</sequence>
<dbReference type="EMBL" id="BAAAQM010000033">
    <property type="protein sequence ID" value="GAA1984469.1"/>
    <property type="molecule type" value="Genomic_DNA"/>
</dbReference>
<feature type="region of interest" description="Disordered" evidence="1">
    <location>
        <begin position="1"/>
        <end position="38"/>
    </location>
</feature>
<name>A0ABN2SD41_9ACTN</name>